<evidence type="ECO:0000256" key="7">
    <source>
        <dbReference type="SAM" id="Phobius"/>
    </source>
</evidence>
<comment type="caution">
    <text evidence="9">The sequence shown here is derived from an EMBL/GenBank/DDBJ whole genome shotgun (WGS) entry which is preliminary data.</text>
</comment>
<dbReference type="PANTHER" id="PTHR33048">
    <property type="entry name" value="PTH11-LIKE INTEGRAL MEMBRANE PROTEIN (AFU_ORTHOLOGUE AFUA_5G11245)"/>
    <property type="match status" value="1"/>
</dbReference>
<feature type="transmembrane region" description="Helical" evidence="7">
    <location>
        <begin position="209"/>
        <end position="227"/>
    </location>
</feature>
<evidence type="ECO:0000256" key="4">
    <source>
        <dbReference type="ARBA" id="ARBA00023136"/>
    </source>
</evidence>
<dbReference type="InterPro" id="IPR052337">
    <property type="entry name" value="SAT4-like"/>
</dbReference>
<proteinExistence type="inferred from homology"/>
<feature type="compositionally biased region" description="Low complexity" evidence="6">
    <location>
        <begin position="423"/>
        <end position="436"/>
    </location>
</feature>
<gene>
    <name evidence="9" type="ORF">B0T11DRAFT_89886</name>
</gene>
<name>A0A8K0TFE9_9PEZI</name>
<dbReference type="GO" id="GO:0016020">
    <property type="term" value="C:membrane"/>
    <property type="evidence" value="ECO:0007669"/>
    <property type="project" value="UniProtKB-SubCell"/>
</dbReference>
<comment type="subcellular location">
    <subcellularLocation>
        <location evidence="1">Membrane</location>
        <topology evidence="1">Multi-pass membrane protein</topology>
    </subcellularLocation>
</comment>
<dbReference type="AlphaFoldDB" id="A0A8K0TFE9"/>
<evidence type="ECO:0000256" key="1">
    <source>
        <dbReference type="ARBA" id="ARBA00004141"/>
    </source>
</evidence>
<keyword evidence="3 7" id="KW-1133">Transmembrane helix</keyword>
<dbReference type="Pfam" id="PF20684">
    <property type="entry name" value="Fung_rhodopsin"/>
    <property type="match status" value="1"/>
</dbReference>
<comment type="similarity">
    <text evidence="5">Belongs to the SAT4 family.</text>
</comment>
<evidence type="ECO:0000256" key="2">
    <source>
        <dbReference type="ARBA" id="ARBA00022692"/>
    </source>
</evidence>
<evidence type="ECO:0000313" key="10">
    <source>
        <dbReference type="Proteomes" id="UP000813385"/>
    </source>
</evidence>
<evidence type="ECO:0000256" key="6">
    <source>
        <dbReference type="SAM" id="MobiDB-lite"/>
    </source>
</evidence>
<keyword evidence="4 7" id="KW-0472">Membrane</keyword>
<dbReference type="OrthoDB" id="4682787at2759"/>
<keyword evidence="2 7" id="KW-0812">Transmembrane</keyword>
<feature type="compositionally biased region" description="Polar residues" evidence="6">
    <location>
        <begin position="322"/>
        <end position="334"/>
    </location>
</feature>
<dbReference type="EMBL" id="JAGPXD010000003">
    <property type="protein sequence ID" value="KAH7362973.1"/>
    <property type="molecule type" value="Genomic_DNA"/>
</dbReference>
<sequence>MAEVDLTENNSGALVVTAITFLVLSWLSVILRAYVRAILTKAFQADDWLMLVAQVIFTLSCVFILVGVHNGLGMHNKALEQAREIEALKYQALATATYVLDMMFIKFSVGIFLLRLTTSKAYIWTIYISLAIIAIWTIVLSFWNIFQCAPVAAQWDYTIPGHTCVSPVQVVQAAYALSVMIILSDWLYALLPVPLVWKVKMTTPAKISVVMLLGLGIFASIATLIRLKFLADLEELDDILFDGTDAMVWTLVEPGIAIIAASLVTIRPLLRLLRLRGFGTTDRTFGYSGTAFSGQKSAGRMPGYGPGNIKMVSIDTDDQKQQPRPSNSEQQSTGEGIMPPHISPLSMSPFYPQAPAQSGAPPPTDRLGHGTRRPHAAGMFVGGEGESDDDRGRLRPAGALGQRRSGAGSEMYVIEGARVGEQSAHSRSRSPSSMSSFDMVGMEASGDDAQHHARGMV</sequence>
<protein>
    <submittedName>
        <fullName evidence="9">Integral membrane family protein</fullName>
    </submittedName>
</protein>
<accession>A0A8K0TFE9</accession>
<reference evidence="9" key="1">
    <citation type="journal article" date="2021" name="Nat. Commun.">
        <title>Genetic determinants of endophytism in the Arabidopsis root mycobiome.</title>
        <authorList>
            <person name="Mesny F."/>
            <person name="Miyauchi S."/>
            <person name="Thiergart T."/>
            <person name="Pickel B."/>
            <person name="Atanasova L."/>
            <person name="Karlsson M."/>
            <person name="Huettel B."/>
            <person name="Barry K.W."/>
            <person name="Haridas S."/>
            <person name="Chen C."/>
            <person name="Bauer D."/>
            <person name="Andreopoulos W."/>
            <person name="Pangilinan J."/>
            <person name="LaButti K."/>
            <person name="Riley R."/>
            <person name="Lipzen A."/>
            <person name="Clum A."/>
            <person name="Drula E."/>
            <person name="Henrissat B."/>
            <person name="Kohler A."/>
            <person name="Grigoriev I.V."/>
            <person name="Martin F.M."/>
            <person name="Hacquard S."/>
        </authorList>
    </citation>
    <scope>NUCLEOTIDE SEQUENCE</scope>
    <source>
        <strain evidence="9">MPI-CAGE-AT-0016</strain>
    </source>
</reference>
<feature type="transmembrane region" description="Helical" evidence="7">
    <location>
        <begin position="175"/>
        <end position="197"/>
    </location>
</feature>
<dbReference type="Proteomes" id="UP000813385">
    <property type="component" value="Unassembled WGS sequence"/>
</dbReference>
<dbReference type="InterPro" id="IPR049326">
    <property type="entry name" value="Rhodopsin_dom_fungi"/>
</dbReference>
<dbReference type="PANTHER" id="PTHR33048:SF96">
    <property type="entry name" value="INTEGRAL MEMBRANE PROTEIN"/>
    <property type="match status" value="1"/>
</dbReference>
<evidence type="ECO:0000313" key="9">
    <source>
        <dbReference type="EMBL" id="KAH7362973.1"/>
    </source>
</evidence>
<feature type="transmembrane region" description="Helical" evidence="7">
    <location>
        <begin position="12"/>
        <end position="35"/>
    </location>
</feature>
<feature type="transmembrane region" description="Helical" evidence="7">
    <location>
        <begin position="121"/>
        <end position="146"/>
    </location>
</feature>
<evidence type="ECO:0000256" key="5">
    <source>
        <dbReference type="ARBA" id="ARBA00038359"/>
    </source>
</evidence>
<feature type="transmembrane region" description="Helical" evidence="7">
    <location>
        <begin position="47"/>
        <end position="72"/>
    </location>
</feature>
<evidence type="ECO:0000256" key="3">
    <source>
        <dbReference type="ARBA" id="ARBA00022989"/>
    </source>
</evidence>
<organism evidence="9 10">
    <name type="scientific">Plectosphaerella cucumerina</name>
    <dbReference type="NCBI Taxonomy" id="40658"/>
    <lineage>
        <taxon>Eukaryota</taxon>
        <taxon>Fungi</taxon>
        <taxon>Dikarya</taxon>
        <taxon>Ascomycota</taxon>
        <taxon>Pezizomycotina</taxon>
        <taxon>Sordariomycetes</taxon>
        <taxon>Hypocreomycetidae</taxon>
        <taxon>Glomerellales</taxon>
        <taxon>Plectosphaerellaceae</taxon>
        <taxon>Plectosphaerella</taxon>
    </lineage>
</organism>
<evidence type="ECO:0000259" key="8">
    <source>
        <dbReference type="Pfam" id="PF20684"/>
    </source>
</evidence>
<feature type="transmembrane region" description="Helical" evidence="7">
    <location>
        <begin position="92"/>
        <end position="114"/>
    </location>
</feature>
<feature type="region of interest" description="Disordered" evidence="6">
    <location>
        <begin position="289"/>
        <end position="457"/>
    </location>
</feature>
<keyword evidence="10" id="KW-1185">Reference proteome</keyword>
<feature type="domain" description="Rhodopsin" evidence="8">
    <location>
        <begin position="31"/>
        <end position="271"/>
    </location>
</feature>
<feature type="transmembrane region" description="Helical" evidence="7">
    <location>
        <begin position="247"/>
        <end position="266"/>
    </location>
</feature>